<accession>A0ABD3D7Y5</accession>
<comment type="caution">
    <text evidence="2">The sequence shown here is derived from an EMBL/GenBank/DDBJ whole genome shotgun (WGS) entry which is preliminary data.</text>
</comment>
<feature type="region of interest" description="Disordered" evidence="1">
    <location>
        <begin position="154"/>
        <end position="185"/>
    </location>
</feature>
<organism evidence="2 3">
    <name type="scientific">Castilleja foliolosa</name>
    <dbReference type="NCBI Taxonomy" id="1961234"/>
    <lineage>
        <taxon>Eukaryota</taxon>
        <taxon>Viridiplantae</taxon>
        <taxon>Streptophyta</taxon>
        <taxon>Embryophyta</taxon>
        <taxon>Tracheophyta</taxon>
        <taxon>Spermatophyta</taxon>
        <taxon>Magnoliopsida</taxon>
        <taxon>eudicotyledons</taxon>
        <taxon>Gunneridae</taxon>
        <taxon>Pentapetalae</taxon>
        <taxon>asterids</taxon>
        <taxon>lamiids</taxon>
        <taxon>Lamiales</taxon>
        <taxon>Orobanchaceae</taxon>
        <taxon>Pedicularideae</taxon>
        <taxon>Castillejinae</taxon>
        <taxon>Castilleja</taxon>
    </lineage>
</organism>
<evidence type="ECO:0000313" key="3">
    <source>
        <dbReference type="Proteomes" id="UP001632038"/>
    </source>
</evidence>
<feature type="region of interest" description="Disordered" evidence="1">
    <location>
        <begin position="62"/>
        <end position="92"/>
    </location>
</feature>
<gene>
    <name evidence="2" type="ORF">CASFOL_017799</name>
</gene>
<dbReference type="AlphaFoldDB" id="A0ABD3D7Y5"/>
<sequence>MFAGKRALVVGLGSSIIAHANSPRCYHPLFIKYVFSSITDNQGPTTPGKLSQKAKDGILEGSGGGYSGTTSTNPAGVGSSEGCGPTRDRATGDYKMKLKTKQEARGEDVANDVVEGAKAAAVGALETGLKLGEIAKEAVDGMWDVAMKTTEKVRDTVADDDENGNKQRHGGGHGEDLRRGPRGYS</sequence>
<name>A0ABD3D7Y5_9LAMI</name>
<keyword evidence="3" id="KW-1185">Reference proteome</keyword>
<dbReference type="Proteomes" id="UP001632038">
    <property type="component" value="Unassembled WGS sequence"/>
</dbReference>
<reference evidence="3" key="1">
    <citation type="journal article" date="2024" name="IScience">
        <title>Strigolactones Initiate the Formation of Haustorium-like Structures in Castilleja.</title>
        <authorList>
            <person name="Buerger M."/>
            <person name="Peterson D."/>
            <person name="Chory J."/>
        </authorList>
    </citation>
    <scope>NUCLEOTIDE SEQUENCE [LARGE SCALE GENOMIC DNA]</scope>
</reference>
<dbReference type="EMBL" id="JAVIJP010000019">
    <property type="protein sequence ID" value="KAL3638428.1"/>
    <property type="molecule type" value="Genomic_DNA"/>
</dbReference>
<protein>
    <submittedName>
        <fullName evidence="2">Uncharacterized protein</fullName>
    </submittedName>
</protein>
<evidence type="ECO:0000256" key="1">
    <source>
        <dbReference type="SAM" id="MobiDB-lite"/>
    </source>
</evidence>
<proteinExistence type="predicted"/>
<evidence type="ECO:0000313" key="2">
    <source>
        <dbReference type="EMBL" id="KAL3638428.1"/>
    </source>
</evidence>